<dbReference type="PROSITE" id="PS50887">
    <property type="entry name" value="GGDEF"/>
    <property type="match status" value="1"/>
</dbReference>
<dbReference type="SMART" id="SM00267">
    <property type="entry name" value="GGDEF"/>
    <property type="match status" value="1"/>
</dbReference>
<dbReference type="InterPro" id="IPR029787">
    <property type="entry name" value="Nucleotide_cyclase"/>
</dbReference>
<evidence type="ECO:0000256" key="2">
    <source>
        <dbReference type="ARBA" id="ARBA00012528"/>
    </source>
</evidence>
<dbReference type="CDD" id="cd01949">
    <property type="entry name" value="GGDEF"/>
    <property type="match status" value="1"/>
</dbReference>
<dbReference type="STRING" id="319224.Sputcn32_2096"/>
<dbReference type="GO" id="GO:1902201">
    <property type="term" value="P:negative regulation of bacterial-type flagellum-dependent cell motility"/>
    <property type="evidence" value="ECO:0007669"/>
    <property type="project" value="TreeGrafter"/>
</dbReference>
<dbReference type="KEGG" id="spc:Sputcn32_2096"/>
<dbReference type="eggNOG" id="COG3706">
    <property type="taxonomic scope" value="Bacteria"/>
</dbReference>
<evidence type="ECO:0000313" key="6">
    <source>
        <dbReference type="EMBL" id="ABP75817.1"/>
    </source>
</evidence>
<dbReference type="Gene3D" id="3.30.70.270">
    <property type="match status" value="1"/>
</dbReference>
<gene>
    <name evidence="6" type="ordered locus">Sputcn32_2096</name>
</gene>
<dbReference type="InterPro" id="IPR050469">
    <property type="entry name" value="Diguanylate_Cyclase"/>
</dbReference>
<evidence type="ECO:0000256" key="4">
    <source>
        <dbReference type="SAM" id="Coils"/>
    </source>
</evidence>
<dbReference type="HOGENOM" id="CLU_000445_11_5_6"/>
<feature type="coiled-coil region" evidence="4">
    <location>
        <begin position="170"/>
        <end position="204"/>
    </location>
</feature>
<sequence length="368" mass="41394">MLPHIQIRSVELTYVIQKINNNMVSIFMFSVENKELDSAAQILRLAVPQMSALDIPVTPENYTVWYEYFAGTNLDLNRAIDGFIANGVVFTKEVNTSLYKNFIQEQSPEVIENVQIETQILINSLLCKIVQLNQGTADFSGTLAEFGIKLQSNSDINTLNQLVDGVMDEMQSLLINNQNMEQSLNAMGQEVQHLKSEMENLSLAAMTDQLTSLYNRRAYEIAIQDHIHRAQEQHSRCSLLIVDIDRFKQFNDTYGHQIGDKVLAYVALALKQCVRGDDFVARYGGEEFVVLLPNTHFHDALQVAETLRERISERHLTIGKDKKLSLGAITVSIGLASLQEGDDAETLFSRADKALYEAKSDGRNCVRG</sequence>
<name>A4Y784_SHEPC</name>
<dbReference type="GO" id="GO:0052621">
    <property type="term" value="F:diguanylate cyclase activity"/>
    <property type="evidence" value="ECO:0007669"/>
    <property type="project" value="UniProtKB-EC"/>
</dbReference>
<evidence type="ECO:0000256" key="1">
    <source>
        <dbReference type="ARBA" id="ARBA00001946"/>
    </source>
</evidence>
<dbReference type="AlphaFoldDB" id="A4Y784"/>
<evidence type="ECO:0000256" key="3">
    <source>
        <dbReference type="ARBA" id="ARBA00034247"/>
    </source>
</evidence>
<comment type="cofactor">
    <cofactor evidence="1">
        <name>Mg(2+)</name>
        <dbReference type="ChEBI" id="CHEBI:18420"/>
    </cofactor>
</comment>
<dbReference type="PANTHER" id="PTHR45138">
    <property type="entry name" value="REGULATORY COMPONENTS OF SENSORY TRANSDUCTION SYSTEM"/>
    <property type="match status" value="1"/>
</dbReference>
<reference evidence="6" key="1">
    <citation type="submission" date="2007-04" db="EMBL/GenBank/DDBJ databases">
        <title>Complete sequence of Shewanella putrefaciens CN-32.</title>
        <authorList>
            <consortium name="US DOE Joint Genome Institute"/>
            <person name="Copeland A."/>
            <person name="Lucas S."/>
            <person name="Lapidus A."/>
            <person name="Barry K."/>
            <person name="Detter J.C."/>
            <person name="Glavina del Rio T."/>
            <person name="Hammon N."/>
            <person name="Israni S."/>
            <person name="Dalin E."/>
            <person name="Tice H."/>
            <person name="Pitluck S."/>
            <person name="Chain P."/>
            <person name="Malfatti S."/>
            <person name="Shin M."/>
            <person name="Vergez L."/>
            <person name="Schmutz J."/>
            <person name="Larimer F."/>
            <person name="Land M."/>
            <person name="Hauser L."/>
            <person name="Kyrpides N."/>
            <person name="Mikhailova N."/>
            <person name="Romine M.F."/>
            <person name="Fredrickson J."/>
            <person name="Tiedje J."/>
            <person name="Richardson P."/>
        </authorList>
    </citation>
    <scope>NUCLEOTIDE SEQUENCE [LARGE SCALE GENOMIC DNA]</scope>
    <source>
        <strain evidence="6">CN-32</strain>
    </source>
</reference>
<dbReference type="EC" id="2.7.7.65" evidence="2"/>
<dbReference type="NCBIfam" id="TIGR00254">
    <property type="entry name" value="GGDEF"/>
    <property type="match status" value="1"/>
</dbReference>
<feature type="domain" description="GGDEF" evidence="5">
    <location>
        <begin position="235"/>
        <end position="368"/>
    </location>
</feature>
<dbReference type="Pfam" id="PF00990">
    <property type="entry name" value="GGDEF"/>
    <property type="match status" value="1"/>
</dbReference>
<dbReference type="InterPro" id="IPR000160">
    <property type="entry name" value="GGDEF_dom"/>
</dbReference>
<comment type="catalytic activity">
    <reaction evidence="3">
        <text>2 GTP = 3',3'-c-di-GMP + 2 diphosphate</text>
        <dbReference type="Rhea" id="RHEA:24898"/>
        <dbReference type="ChEBI" id="CHEBI:33019"/>
        <dbReference type="ChEBI" id="CHEBI:37565"/>
        <dbReference type="ChEBI" id="CHEBI:58805"/>
        <dbReference type="EC" id="2.7.7.65"/>
    </reaction>
</comment>
<evidence type="ECO:0000259" key="5">
    <source>
        <dbReference type="PROSITE" id="PS50887"/>
    </source>
</evidence>
<dbReference type="EMBL" id="CP000681">
    <property type="protein sequence ID" value="ABP75817.1"/>
    <property type="molecule type" value="Genomic_DNA"/>
</dbReference>
<organism evidence="6">
    <name type="scientific">Shewanella putrefaciens (strain CN-32 / ATCC BAA-453)</name>
    <dbReference type="NCBI Taxonomy" id="319224"/>
    <lineage>
        <taxon>Bacteria</taxon>
        <taxon>Pseudomonadati</taxon>
        <taxon>Pseudomonadota</taxon>
        <taxon>Gammaproteobacteria</taxon>
        <taxon>Alteromonadales</taxon>
        <taxon>Shewanellaceae</taxon>
        <taxon>Shewanella</taxon>
    </lineage>
</organism>
<dbReference type="FunFam" id="3.30.70.270:FF:000001">
    <property type="entry name" value="Diguanylate cyclase domain protein"/>
    <property type="match status" value="1"/>
</dbReference>
<dbReference type="PANTHER" id="PTHR45138:SF9">
    <property type="entry name" value="DIGUANYLATE CYCLASE DGCM-RELATED"/>
    <property type="match status" value="1"/>
</dbReference>
<proteinExistence type="predicted"/>
<dbReference type="InterPro" id="IPR043128">
    <property type="entry name" value="Rev_trsase/Diguanyl_cyclase"/>
</dbReference>
<protein>
    <recommendedName>
        <fullName evidence="2">diguanylate cyclase</fullName>
        <ecNumber evidence="2">2.7.7.65</ecNumber>
    </recommendedName>
</protein>
<dbReference type="GO" id="GO:0043709">
    <property type="term" value="P:cell adhesion involved in single-species biofilm formation"/>
    <property type="evidence" value="ECO:0007669"/>
    <property type="project" value="TreeGrafter"/>
</dbReference>
<dbReference type="GO" id="GO:0005886">
    <property type="term" value="C:plasma membrane"/>
    <property type="evidence" value="ECO:0007669"/>
    <property type="project" value="TreeGrafter"/>
</dbReference>
<keyword evidence="4" id="KW-0175">Coiled coil</keyword>
<accession>A4Y784</accession>
<dbReference type="SUPFAM" id="SSF55073">
    <property type="entry name" value="Nucleotide cyclase"/>
    <property type="match status" value="1"/>
</dbReference>